<reference evidence="2" key="1">
    <citation type="journal article" date="2021" name="Proc. Natl. Acad. Sci. U.S.A.">
        <title>A Catalog of Tens of Thousands of Viruses from Human Metagenomes Reveals Hidden Associations with Chronic Diseases.</title>
        <authorList>
            <person name="Tisza M.J."/>
            <person name="Buck C.B."/>
        </authorList>
    </citation>
    <scope>NUCLEOTIDE SEQUENCE</scope>
    <source>
        <strain evidence="2">Ctt0Q14</strain>
    </source>
</reference>
<organism evidence="2">
    <name type="scientific">Siphoviridae sp. ctt0Q14</name>
    <dbReference type="NCBI Taxonomy" id="2826489"/>
    <lineage>
        <taxon>Viruses</taxon>
        <taxon>Duplodnaviria</taxon>
        <taxon>Heunggongvirae</taxon>
        <taxon>Uroviricota</taxon>
        <taxon>Caudoviricetes</taxon>
    </lineage>
</organism>
<feature type="transmembrane region" description="Helical" evidence="1">
    <location>
        <begin position="33"/>
        <end position="58"/>
    </location>
</feature>
<dbReference type="EMBL" id="BK015747">
    <property type="protein sequence ID" value="DAE23120.1"/>
    <property type="molecule type" value="Genomic_DNA"/>
</dbReference>
<name>A0A8S5QVN6_9CAUD</name>
<accession>A0A8S5QVN6</accession>
<sequence length="64" mass="7531">MISKDKTLCAFLLSKHLLSILKSSVTFHTFNYLFLKFIILFLKTMLFFSLELDISYILSDSPRH</sequence>
<protein>
    <submittedName>
        <fullName evidence="2">Uncharacterized protein</fullName>
    </submittedName>
</protein>
<keyword evidence="1" id="KW-0472">Membrane</keyword>
<evidence type="ECO:0000313" key="2">
    <source>
        <dbReference type="EMBL" id="DAE23120.1"/>
    </source>
</evidence>
<keyword evidence="1" id="KW-1133">Transmembrane helix</keyword>
<proteinExistence type="predicted"/>
<evidence type="ECO:0000256" key="1">
    <source>
        <dbReference type="SAM" id="Phobius"/>
    </source>
</evidence>
<keyword evidence="1" id="KW-0812">Transmembrane</keyword>